<dbReference type="Pfam" id="PF00873">
    <property type="entry name" value="ACR_tran"/>
    <property type="match status" value="2"/>
</dbReference>
<protein>
    <recommendedName>
        <fullName evidence="4">RND multidrug efflux transporter</fullName>
    </recommendedName>
</protein>
<dbReference type="STRING" id="1236989.JCM15548_12952"/>
<dbReference type="OrthoDB" id="9809409at2"/>
<dbReference type="PANTHER" id="PTHR32063:SF0">
    <property type="entry name" value="SWARMING MOTILITY PROTEIN SWRC"/>
    <property type="match status" value="1"/>
</dbReference>
<evidence type="ECO:0008006" key="4">
    <source>
        <dbReference type="Google" id="ProtNLM"/>
    </source>
</evidence>
<feature type="transmembrane region" description="Helical" evidence="1">
    <location>
        <begin position="417"/>
        <end position="437"/>
    </location>
</feature>
<dbReference type="Gene3D" id="3.30.2090.10">
    <property type="entry name" value="Multidrug efflux transporter AcrB TolC docking domain, DN and DC subdomains"/>
    <property type="match status" value="2"/>
</dbReference>
<dbReference type="GO" id="GO:0005886">
    <property type="term" value="C:plasma membrane"/>
    <property type="evidence" value="ECO:0007669"/>
    <property type="project" value="TreeGrafter"/>
</dbReference>
<dbReference type="AlphaFoldDB" id="A0A0E9LYK1"/>
<feature type="transmembrane region" description="Helical" evidence="1">
    <location>
        <begin position="384"/>
        <end position="405"/>
    </location>
</feature>
<dbReference type="SUPFAM" id="SSF82693">
    <property type="entry name" value="Multidrug efflux transporter AcrB pore domain, PN1, PN2, PC1 and PC2 subdomains"/>
    <property type="match status" value="1"/>
</dbReference>
<dbReference type="Gene3D" id="1.20.1640.10">
    <property type="entry name" value="Multidrug efflux transporter AcrB transmembrane domain"/>
    <property type="match status" value="3"/>
</dbReference>
<proteinExistence type="predicted"/>
<reference evidence="2 3" key="1">
    <citation type="journal article" date="2015" name="Microbes Environ.">
        <title>Distribution and evolution of nitrogen fixation genes in the phylum bacteroidetes.</title>
        <authorList>
            <person name="Inoue J."/>
            <person name="Oshima K."/>
            <person name="Suda W."/>
            <person name="Sakamoto M."/>
            <person name="Iino T."/>
            <person name="Noda S."/>
            <person name="Hongoh Y."/>
            <person name="Hattori M."/>
            <person name="Ohkuma M."/>
        </authorList>
    </citation>
    <scope>NUCLEOTIDE SEQUENCE [LARGE SCALE GENOMIC DNA]</scope>
    <source>
        <strain evidence="2">JCM 15548</strain>
    </source>
</reference>
<sequence>MKNAFSINILFLLFTIIGLALVSRLPVQLHPHVQGDVINVNFSWPGMGAEVLEREVTSPIEGSLSALRGIRSITSRSYKDRGEVTLTFKKGTDMDAARFEVASLMRSIHSRLPQGVQLPQVSYRGGGGDDDPLLMVYTINGEGSSYALQEYVSRYVVPRISHLKEISSVNVTGATPMEWELAYDKERLRLAGLSVRDLQNGVGNYLSRKELGMTSIQEGKEEETIHLTFTGMAADSLIWDDVVVGKSDKRILHLADVATPKLKETLPRSYFRVNGLNTVYLVIHSVQGANQVTLAGNVQTAIQELSHAFPPNFSMLVNYDASEHINTEVQKITSRALLAIIILLLFVLFISRRWRYLFIIALSLVANLSIAVIFYYFLGIEIHLYSLAGITVSLGMIIDNTIVMADHLRHSGNRSAFLAILAATLTTMGAMTVIFFLKEEQRLNLVDFAIVMLVNLSVSLAVALFFVPALMDQLPIKTVRKARLIRRKRRVVKTTLLYGRFLSFAFRRRWALILIFVWGFGLPVFFLPDKIETKGDEEPAWYVELYNKSLGNQTYVNNVKPWVNKILGGSWYYFSNYYSGSNFNWDDSRTRLWARGSMPDGSTIHQMNEVFIGLENYLAGFDEVEMFTSNIHSIDHATIEISFKEDHERGTFPHQLKNELIRQAIGIGSADFSVYGVGQGFSNASYDGMRNNRLQLRGYNYDLLLQQADQFRDTLLQNPRIQEVIVQTGVSWRGKPRYEFVMGLNRDRLEEAGSSLRNLFANLLYVTLNDQNAGYIPGKDGMTAIRLRETNKGTTSVWDMENSLLQSSEANFRLKDVGWLTRERTGSVIRKHNQQYELNVEYDFIGPWELNRRVRERYLDQIQEELPMGFSIHDVSGGGGWNRDEKSQYWLLLLVLAVIFVLCAILFESLLQPLAVVASIPVAFIGLFLTFAIFKINFDQGGYAAMILLCGLTVNAVLYIINDYNNLKKRRSNQSKLPLFLKAFNHKIIPILLTTLSTILGLLPFLMAGKEEGFWFSLAAGATGGLMFSVLAVVVWLPLILIKKRSVVKQG</sequence>
<dbReference type="Proteomes" id="UP000032900">
    <property type="component" value="Unassembled WGS sequence"/>
</dbReference>
<feature type="transmembrane region" description="Helical" evidence="1">
    <location>
        <begin position="510"/>
        <end position="527"/>
    </location>
</feature>
<dbReference type="Gene3D" id="3.30.70.1320">
    <property type="entry name" value="Multidrug efflux transporter AcrB pore domain like"/>
    <property type="match status" value="1"/>
</dbReference>
<feature type="transmembrane region" description="Helical" evidence="1">
    <location>
        <begin position="889"/>
        <end position="907"/>
    </location>
</feature>
<feature type="transmembrane region" description="Helical" evidence="1">
    <location>
        <begin position="942"/>
        <end position="961"/>
    </location>
</feature>
<organism evidence="2 3">
    <name type="scientific">Geofilum rubicundum JCM 15548</name>
    <dbReference type="NCBI Taxonomy" id="1236989"/>
    <lineage>
        <taxon>Bacteria</taxon>
        <taxon>Pseudomonadati</taxon>
        <taxon>Bacteroidota</taxon>
        <taxon>Bacteroidia</taxon>
        <taxon>Marinilabiliales</taxon>
        <taxon>Marinilabiliaceae</taxon>
        <taxon>Geofilum</taxon>
    </lineage>
</organism>
<evidence type="ECO:0000313" key="2">
    <source>
        <dbReference type="EMBL" id="GAO30657.1"/>
    </source>
</evidence>
<dbReference type="Gene3D" id="3.30.70.1430">
    <property type="entry name" value="Multidrug efflux transporter AcrB pore domain"/>
    <property type="match status" value="2"/>
</dbReference>
<feature type="transmembrane region" description="Helical" evidence="1">
    <location>
        <begin position="1014"/>
        <end position="1042"/>
    </location>
</feature>
<feature type="transmembrane region" description="Helical" evidence="1">
    <location>
        <begin position="914"/>
        <end position="936"/>
    </location>
</feature>
<comment type="caution">
    <text evidence="2">The sequence shown here is derived from an EMBL/GenBank/DDBJ whole genome shotgun (WGS) entry which is preliminary data.</text>
</comment>
<dbReference type="SUPFAM" id="SSF82866">
    <property type="entry name" value="Multidrug efflux transporter AcrB transmembrane domain"/>
    <property type="match status" value="2"/>
</dbReference>
<dbReference type="PRINTS" id="PR00702">
    <property type="entry name" value="ACRIFLAVINRP"/>
</dbReference>
<dbReference type="RefSeq" id="WP_062125807.1">
    <property type="nucleotide sequence ID" value="NZ_BAZW01000027.1"/>
</dbReference>
<keyword evidence="1" id="KW-0472">Membrane</keyword>
<dbReference type="EMBL" id="BAZW01000027">
    <property type="protein sequence ID" value="GAO30657.1"/>
    <property type="molecule type" value="Genomic_DNA"/>
</dbReference>
<dbReference type="InterPro" id="IPR001036">
    <property type="entry name" value="Acrflvin-R"/>
</dbReference>
<gene>
    <name evidence="2" type="ORF">JCM15548_12952</name>
</gene>
<name>A0A0E9LYK1_9BACT</name>
<evidence type="ECO:0000256" key="1">
    <source>
        <dbReference type="SAM" id="Phobius"/>
    </source>
</evidence>
<feature type="transmembrane region" description="Helical" evidence="1">
    <location>
        <begin position="988"/>
        <end position="1008"/>
    </location>
</feature>
<keyword evidence="1" id="KW-1133">Transmembrane helix</keyword>
<accession>A0A0E9LYK1</accession>
<keyword evidence="1" id="KW-0812">Transmembrane</keyword>
<dbReference type="Gene3D" id="3.30.70.1440">
    <property type="entry name" value="Multidrug efflux transporter AcrB pore domain"/>
    <property type="match status" value="1"/>
</dbReference>
<feature type="transmembrane region" description="Helical" evidence="1">
    <location>
        <begin position="449"/>
        <end position="471"/>
    </location>
</feature>
<dbReference type="GO" id="GO:0042910">
    <property type="term" value="F:xenobiotic transmembrane transporter activity"/>
    <property type="evidence" value="ECO:0007669"/>
    <property type="project" value="TreeGrafter"/>
</dbReference>
<dbReference type="PANTHER" id="PTHR32063">
    <property type="match status" value="1"/>
</dbReference>
<evidence type="ECO:0000313" key="3">
    <source>
        <dbReference type="Proteomes" id="UP000032900"/>
    </source>
</evidence>
<dbReference type="InterPro" id="IPR027463">
    <property type="entry name" value="AcrB_DN_DC_subdom"/>
</dbReference>
<keyword evidence="3" id="KW-1185">Reference proteome</keyword>
<feature type="transmembrane region" description="Helical" evidence="1">
    <location>
        <begin position="332"/>
        <end position="350"/>
    </location>
</feature>
<feature type="transmembrane region" description="Helical" evidence="1">
    <location>
        <begin position="357"/>
        <end position="378"/>
    </location>
</feature>